<dbReference type="Gene3D" id="3.40.640.10">
    <property type="entry name" value="Type I PLP-dependent aspartate aminotransferase-like (Major domain)"/>
    <property type="match status" value="1"/>
</dbReference>
<evidence type="ECO:0000313" key="1">
    <source>
        <dbReference type="EMBL" id="MEX5284311.1"/>
    </source>
</evidence>
<evidence type="ECO:0000313" key="2">
    <source>
        <dbReference type="Proteomes" id="UP001559623"/>
    </source>
</evidence>
<dbReference type="InterPro" id="IPR015421">
    <property type="entry name" value="PyrdxlP-dep_Trfase_major"/>
</dbReference>
<comment type="caution">
    <text evidence="1">The sequence shown here is derived from an EMBL/GenBank/DDBJ whole genome shotgun (WGS) entry which is preliminary data.</text>
</comment>
<dbReference type="InterPro" id="IPR009651">
    <property type="entry name" value="Met_g_lyase_put"/>
</dbReference>
<name>A0ABV3X286_9FIRM</name>
<dbReference type="Proteomes" id="UP001559623">
    <property type="component" value="Unassembled WGS sequence"/>
</dbReference>
<dbReference type="SUPFAM" id="SSF53383">
    <property type="entry name" value="PLP-dependent transferases"/>
    <property type="match status" value="1"/>
</dbReference>
<organism evidence="1 2">
    <name type="scientific">Selenomonas sputigena</name>
    <dbReference type="NCBI Taxonomy" id="69823"/>
    <lineage>
        <taxon>Bacteria</taxon>
        <taxon>Bacillati</taxon>
        <taxon>Bacillota</taxon>
        <taxon>Negativicutes</taxon>
        <taxon>Selenomonadales</taxon>
        <taxon>Selenomonadaceae</taxon>
        <taxon>Selenomonas</taxon>
    </lineage>
</organism>
<proteinExistence type="predicted"/>
<dbReference type="Pfam" id="PF06838">
    <property type="entry name" value="Met_gamma_lyase"/>
    <property type="match status" value="1"/>
</dbReference>
<keyword evidence="2" id="KW-1185">Reference proteome</keyword>
<dbReference type="PANTHER" id="PTHR46658">
    <property type="entry name" value="CYS OR MET METABOLISM PYRIDOXAL-PHOSPHATE-DEPENDENT ENZYME"/>
    <property type="match status" value="1"/>
</dbReference>
<dbReference type="EMBL" id="JARVLH010000001">
    <property type="protein sequence ID" value="MEX5284311.1"/>
    <property type="molecule type" value="Genomic_DNA"/>
</dbReference>
<sequence length="427" mass="46701">MAFSKEILALKKDALQRLTKKFEIAEHIAEENTLKVLQAFRECKVSDIHFNTSSGYAYDDIGRMKLEEVYAKVFGVQSALVRTQFVSGTHALATVLLGLLRPGDKLVSLTGAPYDTMQKVIGYTSSSQGSLKEYGVLYEELPLKEERVAMEQIASVIDDKTRLVLIQRSCGYSTRPTLLIKDIQEICVHVHSIKPDCICFVDNCYGEFVEEFEPTQVGADIIAGSLIKNPGGGLAATGGYIVGRKDLVEQVSYRLTAPGIGAELGASLINNRLFFQGLFLAPHVVCQAIKGALFAADIFTKLGYTTYPKIDAKRGDIIQAIELGSAEKLIAFCAGIQKYSPVDSFVKPEPWDMPGYTDKIIMAAGTFIQGASIEFSADGPLRPPFNVYLQGGLTFEQVMFGVMGAAEEIENLSSNICATEKKRLKIS</sequence>
<dbReference type="RefSeq" id="WP_368846030.1">
    <property type="nucleotide sequence ID" value="NZ_CP194411.1"/>
</dbReference>
<dbReference type="InterPro" id="IPR015424">
    <property type="entry name" value="PyrdxlP-dep_Trfase"/>
</dbReference>
<dbReference type="PANTHER" id="PTHR46658:SF1">
    <property type="entry name" value="CYS OR MET METABOLISM PYRIDOXAL-PHOSPHATE-DEPENDENT ENZYME"/>
    <property type="match status" value="1"/>
</dbReference>
<protein>
    <submittedName>
        <fullName evidence="1">Methionine gamma-lyase family protein</fullName>
    </submittedName>
</protein>
<gene>
    <name evidence="1" type="ORF">QCO44_01455</name>
</gene>
<accession>A0ABV3X286</accession>
<dbReference type="Gene3D" id="3.90.1150.60">
    <property type="entry name" value="Methioning gamme-lyase, C-terminal domain"/>
    <property type="match status" value="1"/>
</dbReference>
<reference evidence="1 2" key="1">
    <citation type="submission" date="2023-04" db="EMBL/GenBank/DDBJ databases">
        <title>Genome Sequence of Selenomonas sputigena ATCC 33150.</title>
        <authorList>
            <person name="Miller D.P."/>
            <person name="Anvari S."/>
            <person name="Polson S.W."/>
            <person name="Macdonald M."/>
            <person name="Mcdowell J.V."/>
        </authorList>
    </citation>
    <scope>NUCLEOTIDE SEQUENCE [LARGE SCALE GENOMIC DNA]</scope>
    <source>
        <strain evidence="1 2">ATCC 33150</strain>
    </source>
</reference>